<dbReference type="AlphaFoldDB" id="A0A7K7BJH9"/>
<feature type="non-terminal residue" evidence="4">
    <location>
        <position position="98"/>
    </location>
</feature>
<dbReference type="GO" id="GO:0004523">
    <property type="term" value="F:RNA-DNA hybrid ribonuclease activity"/>
    <property type="evidence" value="ECO:0007669"/>
    <property type="project" value="UniProtKB-EC"/>
</dbReference>
<evidence type="ECO:0000313" key="5">
    <source>
        <dbReference type="Proteomes" id="UP000531938"/>
    </source>
</evidence>
<dbReference type="InterPro" id="IPR051320">
    <property type="entry name" value="Viral_Replic_Matur_Polypro"/>
</dbReference>
<dbReference type="InterPro" id="IPR043502">
    <property type="entry name" value="DNA/RNA_pol_sf"/>
</dbReference>
<evidence type="ECO:0000313" key="4">
    <source>
        <dbReference type="EMBL" id="NWY08375.1"/>
    </source>
</evidence>
<evidence type="ECO:0000256" key="2">
    <source>
        <dbReference type="ARBA" id="ARBA00012180"/>
    </source>
</evidence>
<dbReference type="Pfam" id="PF00078">
    <property type="entry name" value="RVT_1"/>
    <property type="match status" value="1"/>
</dbReference>
<dbReference type="SUPFAM" id="SSF56672">
    <property type="entry name" value="DNA/RNA polymerases"/>
    <property type="match status" value="1"/>
</dbReference>
<feature type="non-terminal residue" evidence="4">
    <location>
        <position position="1"/>
    </location>
</feature>
<proteinExistence type="inferred from homology"/>
<name>A0A7K7BJH9_9AVES</name>
<comment type="similarity">
    <text evidence="1">Belongs to the beta type-B retroviral polymerase family. HERV class-II K(HML-2) pol subfamily.</text>
</comment>
<keyword evidence="5" id="KW-1185">Reference proteome</keyword>
<sequence length="98" mass="11065">LLDQFHPKEGIKILQYVDDLLISGEQESEVKTVSIQLLNFLGEKGLKVSRDKLQFVESEVTYLGHVIGKGYKKLSSERITGILSIPAPKTKRDVRKLL</sequence>
<dbReference type="PANTHER" id="PTHR33064">
    <property type="entry name" value="POL PROTEIN"/>
    <property type="match status" value="1"/>
</dbReference>
<dbReference type="EC" id="3.1.26.4" evidence="2"/>
<dbReference type="Proteomes" id="UP000531938">
    <property type="component" value="Unassembled WGS sequence"/>
</dbReference>
<reference evidence="4 5" key="1">
    <citation type="submission" date="2019-09" db="EMBL/GenBank/DDBJ databases">
        <title>Bird 10,000 Genomes (B10K) Project - Family phase.</title>
        <authorList>
            <person name="Zhang G."/>
        </authorList>
    </citation>
    <scope>NUCLEOTIDE SEQUENCE [LARGE SCALE GENOMIC DNA]</scope>
    <source>
        <strain evidence="4">B10K-MSB-03</strain>
    </source>
</reference>
<dbReference type="EMBL" id="VZSH01000837">
    <property type="protein sequence ID" value="NWY08375.1"/>
    <property type="molecule type" value="Genomic_DNA"/>
</dbReference>
<dbReference type="InterPro" id="IPR000477">
    <property type="entry name" value="RT_dom"/>
</dbReference>
<evidence type="ECO:0000259" key="3">
    <source>
        <dbReference type="PROSITE" id="PS50878"/>
    </source>
</evidence>
<dbReference type="Gene3D" id="3.30.70.270">
    <property type="match status" value="1"/>
</dbReference>
<dbReference type="InterPro" id="IPR043128">
    <property type="entry name" value="Rev_trsase/Diguanyl_cyclase"/>
</dbReference>
<evidence type="ECO:0000256" key="1">
    <source>
        <dbReference type="ARBA" id="ARBA00010879"/>
    </source>
</evidence>
<gene>
    <name evidence="4" type="primary">Pol_3</name>
    <name evidence="4" type="ORF">NOTORN_R14979</name>
</gene>
<feature type="domain" description="Reverse transcriptase" evidence="3">
    <location>
        <begin position="1"/>
        <end position="67"/>
    </location>
</feature>
<protein>
    <recommendedName>
        <fullName evidence="2">ribonuclease H</fullName>
        <ecNumber evidence="2">3.1.26.4</ecNumber>
    </recommendedName>
</protein>
<comment type="caution">
    <text evidence="4">The sequence shown here is derived from an EMBL/GenBank/DDBJ whole genome shotgun (WGS) entry which is preliminary data.</text>
</comment>
<accession>A0A7K7BJH9</accession>
<dbReference type="PANTHER" id="PTHR33064:SF37">
    <property type="entry name" value="RIBONUCLEASE H"/>
    <property type="match status" value="1"/>
</dbReference>
<organism evidence="4 5">
    <name type="scientific">Nothoprocta ornata</name>
    <dbReference type="NCBI Taxonomy" id="83376"/>
    <lineage>
        <taxon>Eukaryota</taxon>
        <taxon>Metazoa</taxon>
        <taxon>Chordata</taxon>
        <taxon>Craniata</taxon>
        <taxon>Vertebrata</taxon>
        <taxon>Euteleostomi</taxon>
        <taxon>Archelosauria</taxon>
        <taxon>Archosauria</taxon>
        <taxon>Dinosauria</taxon>
        <taxon>Saurischia</taxon>
        <taxon>Theropoda</taxon>
        <taxon>Coelurosauria</taxon>
        <taxon>Aves</taxon>
        <taxon>Palaeognathae</taxon>
        <taxon>Tinamiformes</taxon>
        <taxon>Tinamidae</taxon>
        <taxon>Nothoprocta</taxon>
    </lineage>
</organism>
<dbReference type="PROSITE" id="PS50878">
    <property type="entry name" value="RT_POL"/>
    <property type="match status" value="1"/>
</dbReference>